<proteinExistence type="predicted"/>
<accession>A0A2H0XES7</accession>
<reference evidence="2" key="1">
    <citation type="submission" date="2017-09" db="EMBL/GenBank/DDBJ databases">
        <title>Depth-based differentiation of microbial function through sediment-hosted aquifers and enrichment of novel symbionts in the deep terrestrial subsurface.</title>
        <authorList>
            <person name="Probst A.J."/>
            <person name="Ladd B."/>
            <person name="Jarett J.K."/>
            <person name="Geller-Mcgrath D.E."/>
            <person name="Sieber C.M.K."/>
            <person name="Emerson J.B."/>
            <person name="Anantharaman K."/>
            <person name="Thomas B.C."/>
            <person name="Malmstrom R."/>
            <person name="Stieglmeier M."/>
            <person name="Klingl A."/>
            <person name="Woyke T."/>
            <person name="Ryan C.M."/>
            <person name="Banfield J.F."/>
        </authorList>
    </citation>
    <scope>NUCLEOTIDE SEQUENCE [LARGE SCALE GENOMIC DNA]</scope>
</reference>
<evidence type="ECO:0000313" key="2">
    <source>
        <dbReference type="Proteomes" id="UP000230340"/>
    </source>
</evidence>
<comment type="caution">
    <text evidence="1">The sequence shown here is derived from an EMBL/GenBank/DDBJ whole genome shotgun (WGS) entry which is preliminary data.</text>
</comment>
<protein>
    <submittedName>
        <fullName evidence="1">Uncharacterized protein</fullName>
    </submittedName>
</protein>
<sequence length="85" mass="9821">MPLELEARSISQLKLLGVLKFLNKRFCKGSCSVFNIFDKFHHKERVLLVELMDKYVHYVSRDFGAKMLLCPKVFMGGYIAPPLTL</sequence>
<dbReference type="EMBL" id="PEYT01000002">
    <property type="protein sequence ID" value="PIS23423.1"/>
    <property type="molecule type" value="Genomic_DNA"/>
</dbReference>
<dbReference type="AlphaFoldDB" id="A0A2H0XES7"/>
<name>A0A2H0XES7_UNCKA</name>
<organism evidence="1 2">
    <name type="scientific">candidate division WWE3 bacterium CG08_land_8_20_14_0_20_40_13</name>
    <dbReference type="NCBI Taxonomy" id="1975084"/>
    <lineage>
        <taxon>Bacteria</taxon>
        <taxon>Katanobacteria</taxon>
    </lineage>
</organism>
<gene>
    <name evidence="1" type="ORF">COT49_00170</name>
</gene>
<dbReference type="Proteomes" id="UP000230340">
    <property type="component" value="Unassembled WGS sequence"/>
</dbReference>
<evidence type="ECO:0000313" key="1">
    <source>
        <dbReference type="EMBL" id="PIS23423.1"/>
    </source>
</evidence>